<dbReference type="RefSeq" id="WP_141614279.1">
    <property type="nucleotide sequence ID" value="NZ_CP041253.1"/>
</dbReference>
<accession>A0A514CGT4</accession>
<dbReference type="Proteomes" id="UP000316614">
    <property type="component" value="Chromosome"/>
</dbReference>
<sequence length="403" mass="46444">MKRYFGAVLFFSVIIACSSPTEKYGNVGGDIRYVDISDSYATDSLVSMYDLVTIEEFVQLGDEEEFFLTGAKKIEEWGGKYILLDPNKQLVVAFDKEGRFVSPVGNKGEGPGYYRGATDFVIDRERGRIIIYSRGDQALLEFNQQLEFVRQVKLGFFAYDMSLLESGNLAFYLSMNGERDGGGNIWICDTEGKILEKRMEYPEGKKYYPFDYTGFLKNGYYTYPLSSRIYRLGENDKPDEQVMEIRIPGGIGEDEIFEHEKYLQQGYTDFVNQKAILNQFEIGLEGKELIFNYDFKYEGKRFVGTGFLNMSGQVFSHKNLKETLDGDWFSKAFFTVRHFPDFCQATNFFYSVSNNDILSRYLKKNKEEIDGIDTPLTGILKKVSSENNPVIIKFRLKEKYEAK</sequence>
<dbReference type="PROSITE" id="PS51257">
    <property type="entry name" value="PROKAR_LIPOPROTEIN"/>
    <property type="match status" value="1"/>
</dbReference>
<dbReference type="AlphaFoldDB" id="A0A514CGT4"/>
<dbReference type="SUPFAM" id="SSF63829">
    <property type="entry name" value="Calcium-dependent phosphotriesterase"/>
    <property type="match status" value="1"/>
</dbReference>
<proteinExistence type="predicted"/>
<keyword evidence="2" id="KW-1185">Reference proteome</keyword>
<reference evidence="1 2" key="1">
    <citation type="submission" date="2019-06" db="EMBL/GenBank/DDBJ databases">
        <title>Echinicola alkalisoli sp. nov. isolated from saline soil.</title>
        <authorList>
            <person name="Sun J.-Q."/>
            <person name="Xu L."/>
        </authorList>
    </citation>
    <scope>NUCLEOTIDE SEQUENCE [LARGE SCALE GENOMIC DNA]</scope>
    <source>
        <strain evidence="1 2">LN3S3</strain>
    </source>
</reference>
<dbReference type="EMBL" id="CP041253">
    <property type="protein sequence ID" value="QDH79027.1"/>
    <property type="molecule type" value="Genomic_DNA"/>
</dbReference>
<evidence type="ECO:0000313" key="2">
    <source>
        <dbReference type="Proteomes" id="UP000316614"/>
    </source>
</evidence>
<gene>
    <name evidence="1" type="ORF">FKX85_08245</name>
</gene>
<name>A0A514CGT4_9BACT</name>
<dbReference type="Gene3D" id="2.120.10.30">
    <property type="entry name" value="TolB, C-terminal domain"/>
    <property type="match status" value="1"/>
</dbReference>
<protein>
    <submittedName>
        <fullName evidence="1">6-bladed beta-propeller</fullName>
    </submittedName>
</protein>
<dbReference type="KEGG" id="echi:FKX85_08245"/>
<dbReference type="InterPro" id="IPR011042">
    <property type="entry name" value="6-blade_b-propeller_TolB-like"/>
</dbReference>
<dbReference type="OrthoDB" id="823219at2"/>
<organism evidence="1 2">
    <name type="scientific">Echinicola soli</name>
    <dbReference type="NCBI Taxonomy" id="2591634"/>
    <lineage>
        <taxon>Bacteria</taxon>
        <taxon>Pseudomonadati</taxon>
        <taxon>Bacteroidota</taxon>
        <taxon>Cytophagia</taxon>
        <taxon>Cytophagales</taxon>
        <taxon>Cyclobacteriaceae</taxon>
        <taxon>Echinicola</taxon>
    </lineage>
</organism>
<dbReference type="Pfam" id="PF17170">
    <property type="entry name" value="DUF5128"/>
    <property type="match status" value="1"/>
</dbReference>
<evidence type="ECO:0000313" key="1">
    <source>
        <dbReference type="EMBL" id="QDH79027.1"/>
    </source>
</evidence>